<dbReference type="CDD" id="cd01107">
    <property type="entry name" value="HTH_BmrR"/>
    <property type="match status" value="1"/>
</dbReference>
<dbReference type="GO" id="GO:0003700">
    <property type="term" value="F:DNA-binding transcription factor activity"/>
    <property type="evidence" value="ECO:0007669"/>
    <property type="project" value="InterPro"/>
</dbReference>
<comment type="caution">
    <text evidence="3">The sequence shown here is derived from an EMBL/GenBank/DDBJ whole genome shotgun (WGS) entry which is preliminary data.</text>
</comment>
<organism evidence="3 4">
    <name type="scientific">Bailinhaonella thermotolerans</name>
    <dbReference type="NCBI Taxonomy" id="1070861"/>
    <lineage>
        <taxon>Bacteria</taxon>
        <taxon>Bacillati</taxon>
        <taxon>Actinomycetota</taxon>
        <taxon>Actinomycetes</taxon>
        <taxon>Streptosporangiales</taxon>
        <taxon>Streptosporangiaceae</taxon>
        <taxon>Bailinhaonella</taxon>
    </lineage>
</organism>
<dbReference type="Pfam" id="PF06445">
    <property type="entry name" value="GyrI-like"/>
    <property type="match status" value="1"/>
</dbReference>
<dbReference type="Gene3D" id="3.20.80.10">
    <property type="entry name" value="Regulatory factor, effector binding domain"/>
    <property type="match status" value="1"/>
</dbReference>
<dbReference type="GO" id="GO:0003677">
    <property type="term" value="F:DNA binding"/>
    <property type="evidence" value="ECO:0007669"/>
    <property type="project" value="UniProtKB-KW"/>
</dbReference>
<dbReference type="SUPFAM" id="SSF46955">
    <property type="entry name" value="Putative DNA-binding domain"/>
    <property type="match status" value="1"/>
</dbReference>
<gene>
    <name evidence="3" type="ORF">D5H75_00290</name>
</gene>
<dbReference type="PROSITE" id="PS50937">
    <property type="entry name" value="HTH_MERR_2"/>
    <property type="match status" value="1"/>
</dbReference>
<dbReference type="RefSeq" id="WP_119924281.1">
    <property type="nucleotide sequence ID" value="NZ_QZEY01000001.1"/>
</dbReference>
<dbReference type="OrthoDB" id="7849865at2"/>
<dbReference type="Proteomes" id="UP000265768">
    <property type="component" value="Unassembled WGS sequence"/>
</dbReference>
<dbReference type="InterPro" id="IPR029442">
    <property type="entry name" value="GyrI-like"/>
</dbReference>
<evidence type="ECO:0000313" key="4">
    <source>
        <dbReference type="Proteomes" id="UP000265768"/>
    </source>
</evidence>
<dbReference type="SUPFAM" id="SSF55136">
    <property type="entry name" value="Probable bacterial effector-binding domain"/>
    <property type="match status" value="1"/>
</dbReference>
<feature type="domain" description="HTH merR-type" evidence="2">
    <location>
        <begin position="9"/>
        <end position="79"/>
    </location>
</feature>
<evidence type="ECO:0000256" key="1">
    <source>
        <dbReference type="ARBA" id="ARBA00023125"/>
    </source>
</evidence>
<keyword evidence="4" id="KW-1185">Reference proteome</keyword>
<accession>A0A3A4B8S7</accession>
<protein>
    <submittedName>
        <fullName evidence="3">MerR family DNA-binding transcriptional regulator</fullName>
    </submittedName>
</protein>
<dbReference type="PANTHER" id="PTHR30204:SF97">
    <property type="entry name" value="MERR FAMILY REGULATORY PROTEIN"/>
    <property type="match status" value="1"/>
</dbReference>
<sequence>MLERVDEELVSIGRFARLCRLSVKQLRHYDELGLLPPARVDPDSGYRYYRRGQAREALAIGLLRSLEVPLAAIGEVLAGRPGELEKVRARMEEDLARRRRSLAALDRVLAEGLPAPEVRLVRETALRALVERDAVPPARIGAGAAACAGRLAARMAGTAPLVGVFPLDLGDLVPVMLAAPAGDLPAEEVLPGGLFATAVHSGPYDQVPLTAHAVLAWCGDHGLTPRGQMREVYVSDPATTPAERLTTHVMIQVEEET</sequence>
<proteinExistence type="predicted"/>
<name>A0A3A4B8S7_9ACTN</name>
<dbReference type="Gene3D" id="1.10.1660.10">
    <property type="match status" value="1"/>
</dbReference>
<dbReference type="InterPro" id="IPR000551">
    <property type="entry name" value="MerR-type_HTH_dom"/>
</dbReference>
<dbReference type="AlphaFoldDB" id="A0A3A4B8S7"/>
<dbReference type="InterPro" id="IPR047057">
    <property type="entry name" value="MerR_fam"/>
</dbReference>
<dbReference type="InterPro" id="IPR011256">
    <property type="entry name" value="Reg_factor_effector_dom_sf"/>
</dbReference>
<dbReference type="SMART" id="SM00422">
    <property type="entry name" value="HTH_MERR"/>
    <property type="match status" value="1"/>
</dbReference>
<dbReference type="Pfam" id="PF00376">
    <property type="entry name" value="MerR"/>
    <property type="match status" value="1"/>
</dbReference>
<evidence type="ECO:0000259" key="2">
    <source>
        <dbReference type="PROSITE" id="PS50937"/>
    </source>
</evidence>
<dbReference type="EMBL" id="QZEY01000001">
    <property type="protein sequence ID" value="RJL35309.1"/>
    <property type="molecule type" value="Genomic_DNA"/>
</dbReference>
<dbReference type="InterPro" id="IPR009061">
    <property type="entry name" value="DNA-bd_dom_put_sf"/>
</dbReference>
<dbReference type="PANTHER" id="PTHR30204">
    <property type="entry name" value="REDOX-CYCLING DRUG-SENSING TRANSCRIPTIONAL ACTIVATOR SOXR"/>
    <property type="match status" value="1"/>
</dbReference>
<reference evidence="3 4" key="1">
    <citation type="submission" date="2018-09" db="EMBL/GenBank/DDBJ databases">
        <title>YIM 75507 draft genome.</title>
        <authorList>
            <person name="Tang S."/>
            <person name="Feng Y."/>
        </authorList>
    </citation>
    <scope>NUCLEOTIDE SEQUENCE [LARGE SCALE GENOMIC DNA]</scope>
    <source>
        <strain evidence="3 4">YIM 75507</strain>
    </source>
</reference>
<evidence type="ECO:0000313" key="3">
    <source>
        <dbReference type="EMBL" id="RJL35309.1"/>
    </source>
</evidence>
<keyword evidence="1 3" id="KW-0238">DNA-binding</keyword>
<dbReference type="PROSITE" id="PS00552">
    <property type="entry name" value="HTH_MERR_1"/>
    <property type="match status" value="1"/>
</dbReference>